<feature type="signal peptide" evidence="6">
    <location>
        <begin position="1"/>
        <end position="25"/>
    </location>
</feature>
<feature type="domain" description="VWFA" evidence="7">
    <location>
        <begin position="217"/>
        <end position="386"/>
    </location>
</feature>
<dbReference type="PROSITE" id="PS51257">
    <property type="entry name" value="PROKAR_LIPOPROTEIN"/>
    <property type="match status" value="1"/>
</dbReference>
<dbReference type="Proteomes" id="UP000014977">
    <property type="component" value="Unassembled WGS sequence"/>
</dbReference>
<dbReference type="SUPFAM" id="SSF53300">
    <property type="entry name" value="vWA-like"/>
    <property type="match status" value="1"/>
</dbReference>
<dbReference type="Gene3D" id="3.40.50.410">
    <property type="entry name" value="von Willebrand factor, type A domain"/>
    <property type="match status" value="1"/>
</dbReference>
<proteinExistence type="predicted"/>
<dbReference type="AlphaFoldDB" id="S7UUE8"/>
<gene>
    <name evidence="8" type="ORF">dsmv_0693</name>
</gene>
<accession>S7UUE8</accession>
<comment type="subcellular location">
    <subcellularLocation>
        <location evidence="1">Cell projection</location>
        <location evidence="1">Cilium</location>
    </subcellularLocation>
    <subcellularLocation>
        <location evidence="2">Cytoplasm</location>
    </subcellularLocation>
</comment>
<evidence type="ECO:0000256" key="1">
    <source>
        <dbReference type="ARBA" id="ARBA00004138"/>
    </source>
</evidence>
<evidence type="ECO:0000256" key="2">
    <source>
        <dbReference type="ARBA" id="ARBA00004496"/>
    </source>
</evidence>
<sequence>MVKHRPRFYLLTALFLIFSIVGCSGGGGDDDSPPAPDPKTLEVSPTSYDFGIVTFGNLPTPLSVKITNTGTEPINIQNIALSDPANFALDPASCTTASPVLPVGAQCVVEVSFQPTELGVFTADLTISSDSPSSPETRVDLKGTYEAASDLTVSINQVESDGACPAANITAYVSVLDQGGYPVTGLLKNHFSILENGVSRPLPTDPRFAEEVNEPMSVAFALDYSGSITDVPENVNDMQDAVADFIRQLGDDDEAEIIKFDSKFEVVQGFTSDKTLLLNAIYADWDNGRQTTLYDAVSLAAQETAGRSNPRKAVIVVTDGEDKPEGVPVTTLDDVITTANTGGIPVFTIGLGNIQNVVLKQMAADTGGQFYDAPTSDNLGNVYQQLVDLLLEDQYILTYVSGLGIGDSADLKIKVDSPPNSGEAVKRITPCP</sequence>
<dbReference type="InterPro" id="IPR017802">
    <property type="entry name" value="VWFA-rel_acidobac-type"/>
</dbReference>
<evidence type="ECO:0000313" key="9">
    <source>
        <dbReference type="Proteomes" id="UP000014977"/>
    </source>
</evidence>
<dbReference type="SMART" id="SM00327">
    <property type="entry name" value="VWA"/>
    <property type="match status" value="1"/>
</dbReference>
<keyword evidence="3" id="KW-0963">Cytoplasm</keyword>
<dbReference type="GO" id="GO:0005737">
    <property type="term" value="C:cytoplasm"/>
    <property type="evidence" value="ECO:0007669"/>
    <property type="project" value="UniProtKB-SubCell"/>
</dbReference>
<keyword evidence="6" id="KW-0732">Signal</keyword>
<dbReference type="PROSITE" id="PS50234">
    <property type="entry name" value="VWFA"/>
    <property type="match status" value="1"/>
</dbReference>
<dbReference type="EMBL" id="ATHJ01000105">
    <property type="protein sequence ID" value="EPR35988.1"/>
    <property type="molecule type" value="Genomic_DNA"/>
</dbReference>
<dbReference type="OrthoDB" id="8481850at2"/>
<evidence type="ECO:0000256" key="6">
    <source>
        <dbReference type="SAM" id="SignalP"/>
    </source>
</evidence>
<keyword evidence="4" id="KW-0969">Cilium</keyword>
<dbReference type="Pfam" id="PF00092">
    <property type="entry name" value="VWA"/>
    <property type="match status" value="1"/>
</dbReference>
<evidence type="ECO:0000256" key="3">
    <source>
        <dbReference type="ARBA" id="ARBA00022490"/>
    </source>
</evidence>
<dbReference type="InterPro" id="IPR002035">
    <property type="entry name" value="VWF_A"/>
</dbReference>
<evidence type="ECO:0000259" key="7">
    <source>
        <dbReference type="PROSITE" id="PS50234"/>
    </source>
</evidence>
<dbReference type="InterPro" id="IPR053879">
    <property type="entry name" value="HYDIN_VesB_CFA65-like_Ig"/>
</dbReference>
<dbReference type="eggNOG" id="COG2304">
    <property type="taxonomic scope" value="Bacteria"/>
</dbReference>
<dbReference type="RefSeq" id="WP_020877804.1">
    <property type="nucleotide sequence ID" value="NZ_ATHJ01000105.1"/>
</dbReference>
<dbReference type="InterPro" id="IPR013783">
    <property type="entry name" value="Ig-like_fold"/>
</dbReference>
<name>S7UUE8_DESML</name>
<reference evidence="8 9" key="1">
    <citation type="journal article" date="2013" name="Genome Announc.">
        <title>Draft genome sequences for three mercury-methylating, sulfate-reducing bacteria.</title>
        <authorList>
            <person name="Brown S.D."/>
            <person name="Hurt R.A.Jr."/>
            <person name="Gilmour C.C."/>
            <person name="Elias D.A."/>
        </authorList>
    </citation>
    <scope>NUCLEOTIDE SEQUENCE [LARGE SCALE GENOMIC DNA]</scope>
    <source>
        <strain evidence="8 9">DSM 2059</strain>
    </source>
</reference>
<keyword evidence="5" id="KW-0966">Cell projection</keyword>
<protein>
    <submittedName>
        <fullName evidence="8">VWFA-related domain-containing protein</fullName>
    </submittedName>
</protein>
<dbReference type="Gene3D" id="2.60.40.10">
    <property type="entry name" value="Immunoglobulins"/>
    <property type="match status" value="1"/>
</dbReference>
<keyword evidence="9" id="KW-1185">Reference proteome</keyword>
<feature type="chain" id="PRO_5030177280" evidence="6">
    <location>
        <begin position="26"/>
        <end position="432"/>
    </location>
</feature>
<dbReference type="InterPro" id="IPR036465">
    <property type="entry name" value="vWFA_dom_sf"/>
</dbReference>
<evidence type="ECO:0000256" key="4">
    <source>
        <dbReference type="ARBA" id="ARBA00023069"/>
    </source>
</evidence>
<organism evidence="8 9">
    <name type="scientific">Desulfococcus multivorans DSM 2059</name>
    <dbReference type="NCBI Taxonomy" id="1121405"/>
    <lineage>
        <taxon>Bacteria</taxon>
        <taxon>Pseudomonadati</taxon>
        <taxon>Thermodesulfobacteriota</taxon>
        <taxon>Desulfobacteria</taxon>
        <taxon>Desulfobacterales</taxon>
        <taxon>Desulfococcaceae</taxon>
        <taxon>Desulfococcus</taxon>
    </lineage>
</organism>
<dbReference type="NCBIfam" id="TIGR03436">
    <property type="entry name" value="acidobact_VWFA"/>
    <property type="match status" value="1"/>
</dbReference>
<comment type="caution">
    <text evidence="8">The sequence shown here is derived from an EMBL/GenBank/DDBJ whole genome shotgun (WGS) entry which is preliminary data.</text>
</comment>
<evidence type="ECO:0000313" key="8">
    <source>
        <dbReference type="EMBL" id="EPR35988.1"/>
    </source>
</evidence>
<evidence type="ECO:0000256" key="5">
    <source>
        <dbReference type="ARBA" id="ARBA00023273"/>
    </source>
</evidence>
<dbReference type="Pfam" id="PF22544">
    <property type="entry name" value="HYDIN_VesB_CFA65-like_Ig"/>
    <property type="match status" value="1"/>
</dbReference>
<dbReference type="STRING" id="897.B2D07_16125"/>
<dbReference type="CDD" id="cd00198">
    <property type="entry name" value="vWFA"/>
    <property type="match status" value="1"/>
</dbReference>
<dbReference type="NCBIfam" id="NF012200">
    <property type="entry name" value="choice_anch_D"/>
    <property type="match status" value="1"/>
</dbReference>